<dbReference type="PANTHER" id="PTHR38340">
    <property type="entry name" value="S-LAYER PROTEIN"/>
    <property type="match status" value="1"/>
</dbReference>
<dbReference type="GO" id="GO:0005509">
    <property type="term" value="F:calcium ion binding"/>
    <property type="evidence" value="ECO:0007669"/>
    <property type="project" value="InterPro"/>
</dbReference>
<organism evidence="5 6">
    <name type="scientific">Rhodobacter viridis</name>
    <dbReference type="NCBI Taxonomy" id="1054202"/>
    <lineage>
        <taxon>Bacteria</taxon>
        <taxon>Pseudomonadati</taxon>
        <taxon>Pseudomonadota</taxon>
        <taxon>Alphaproteobacteria</taxon>
        <taxon>Rhodobacterales</taxon>
        <taxon>Rhodobacter group</taxon>
        <taxon>Rhodobacter</taxon>
    </lineage>
</organism>
<comment type="caution">
    <text evidence="5">The sequence shown here is derived from an EMBL/GenBank/DDBJ whole genome shotgun (WGS) entry which is preliminary data.</text>
</comment>
<evidence type="ECO:0000256" key="1">
    <source>
        <dbReference type="ARBA" id="ARBA00004613"/>
    </source>
</evidence>
<feature type="region of interest" description="Disordered" evidence="3">
    <location>
        <begin position="797"/>
        <end position="823"/>
    </location>
</feature>
<keyword evidence="2" id="KW-0964">Secreted</keyword>
<dbReference type="EMBL" id="QJTK01000031">
    <property type="protein sequence ID" value="PYF06285.1"/>
    <property type="molecule type" value="Genomic_DNA"/>
</dbReference>
<accession>A0A318TWD0</accession>
<evidence type="ECO:0000313" key="6">
    <source>
        <dbReference type="Proteomes" id="UP000247727"/>
    </source>
</evidence>
<dbReference type="OrthoDB" id="6305173at2"/>
<dbReference type="SUPFAM" id="SSF51294">
    <property type="entry name" value="Hedgehog/intein (Hint) domain"/>
    <property type="match status" value="1"/>
</dbReference>
<dbReference type="PROSITE" id="PS00330">
    <property type="entry name" value="HEMOLYSIN_CALCIUM"/>
    <property type="match status" value="10"/>
</dbReference>
<dbReference type="Pfam" id="PF13403">
    <property type="entry name" value="Hint_2"/>
    <property type="match status" value="1"/>
</dbReference>
<evidence type="ECO:0000259" key="4">
    <source>
        <dbReference type="Pfam" id="PF13403"/>
    </source>
</evidence>
<keyword evidence="6" id="KW-1185">Reference proteome</keyword>
<dbReference type="PRINTS" id="PR00313">
    <property type="entry name" value="CABNDNGRPT"/>
</dbReference>
<sequence length="1369" mass="135328">MSTTFNVISLGTWADLDPTEGNSAAENTAALQGHTFGSTDDPLCNYVHVLSAGSYSGGTDTATSATSYDTNNFTTTDTFHIDGGALHTFDSILPYTATLTYVDGTTASLTQISVFQDTAGNLYLAPRSTYNADQIALEAHAIRSITLNTYVAPTGNGWNMTADRDPWDGIITHTGVVEGTGGADSMGVGYADGGGDLIDGADGDADTIHAGLGNDTVAAGAGNDVVQGGDGDDSVDLGAGNDTFGNNADWNTEAGNDSVRGGIGDDLILGGGGNDTLHGDAGNDTISGAWGADLLYGDAGNDSFIVTDGHETDTIDGGTETDTIAFSNYVLTSGVSVTYTGSGAGTWSYNVNDHGVFSAIEVISGTGYADTINASADTTGTTIYGNDGADSLTGGSGADTLDGGASNDTISGGAGGDQIWGGAGSDSLTGGADADTFWTDQTSGTGDTIIGGETGTDTDVLSLADSSGLGVTVTFSGSEAGSYSYVSGAASGTFSQIEAFYLSAGADSLNASAASLSVTVAAGDGNDTLIGGSGADVLAGENGADSLTGGAGNDTLQGGAGADTLAGGTGADSIVAGDGDDRIVLGSSFGNDTVDGGETGETAGDTLDGSGLASGVAVTFSGTEAGTVVSGTDTLSFTAIEHVILGAGNDTVTGNTGAESIASGAGNDLLDGGAGNDTLTGDAGNDTITGGTGNDCLSGGTESDYFIIANLDGTDTIAGGEDTYDFDMIGFSTSGVGVHVTFTGSEAGTWSFGVGGSGSFTQIEGIWGSDAADTLDAGAATSAVTLTGGAGDDIVIGGSGDDHFNGGDGNDTETGGAGNDTLNGDAGNDCLSGGSGDDWLLGGSGNNTLIGGDGNDYFNAFSGSNSVDGGAGNDTIQLGDGADTIDGGTGADSISSGSGSDHIMLSAGFGADTIDGGSVDDAAGDTLDASALATGVTLTMTGAEAGTLSDGTSTATFTEIERVQLGAGADQVDATASAAGVNVDAGAGNDTMTGGAGGDTLSGGLGNDLISGGSGADLLDGGAGNDTVDGGSGNDTLASGAGANRLIGGTGNDSFELTDLTGVDTIVLGGGSGADSVTHFDMTRAIVGGPTTDQIDVGDLTDLDGNPVNAKDVTISGDSFGNAVLTFPHGESVTLIGISPATLNADRFATLHAMGIPCFVAGSRIDTPQGPVAIEDLRVCDLVRVRDGPPQPVLWTASRRVRAAEMQADRRLLPIEIRAGALGNSGPVRVSGQHCLMVPEGTGRLIRARHLVETGWPGARIMSGKRGCAYHHILLPRHALVNIEGVWAESFWPGPTGYAALDAMARQALICAFPALASALYGQIPVDLAYSARALPVLKRREISPESFALWRKRLSAQQAVQRVQDVHP</sequence>
<gene>
    <name evidence="5" type="ORF">C8J30_1316</name>
</gene>
<protein>
    <submittedName>
        <fullName evidence="5">Ca2+-binding RTX toxin-like protein</fullName>
    </submittedName>
</protein>
<dbReference type="Gene3D" id="2.150.10.10">
    <property type="entry name" value="Serralysin-like metalloprotease, C-terminal"/>
    <property type="match status" value="6"/>
</dbReference>
<feature type="domain" description="Hedgehog/Intein (Hint)" evidence="4">
    <location>
        <begin position="1157"/>
        <end position="1294"/>
    </location>
</feature>
<evidence type="ECO:0000256" key="2">
    <source>
        <dbReference type="ARBA" id="ARBA00022525"/>
    </source>
</evidence>
<comment type="subcellular location">
    <subcellularLocation>
        <location evidence="1">Secreted</location>
    </subcellularLocation>
</comment>
<dbReference type="GO" id="GO:0005576">
    <property type="term" value="C:extracellular region"/>
    <property type="evidence" value="ECO:0007669"/>
    <property type="project" value="UniProtKB-SubCell"/>
</dbReference>
<dbReference type="InterPro" id="IPR001343">
    <property type="entry name" value="Hemolysn_Ca-bd"/>
</dbReference>
<dbReference type="InterPro" id="IPR028992">
    <property type="entry name" value="Hedgehog/Intein_dom"/>
</dbReference>
<dbReference type="Pfam" id="PF00353">
    <property type="entry name" value="HemolysinCabind"/>
    <property type="match status" value="11"/>
</dbReference>
<dbReference type="Gene3D" id="2.170.16.10">
    <property type="entry name" value="Hedgehog/Intein (Hint) domain"/>
    <property type="match status" value="1"/>
</dbReference>
<dbReference type="Proteomes" id="UP000247727">
    <property type="component" value="Unassembled WGS sequence"/>
</dbReference>
<name>A0A318TWD0_9RHOB</name>
<dbReference type="SUPFAM" id="SSF51120">
    <property type="entry name" value="beta-Roll"/>
    <property type="match status" value="7"/>
</dbReference>
<evidence type="ECO:0000256" key="3">
    <source>
        <dbReference type="SAM" id="MobiDB-lite"/>
    </source>
</evidence>
<dbReference type="PANTHER" id="PTHR38340:SF1">
    <property type="entry name" value="S-LAYER PROTEIN"/>
    <property type="match status" value="1"/>
</dbReference>
<proteinExistence type="predicted"/>
<reference evidence="5 6" key="1">
    <citation type="submission" date="2018-06" db="EMBL/GenBank/DDBJ databases">
        <title>Genomic Encyclopedia of Type Strains, Phase III (KMG-III): the genomes of soil and plant-associated and newly described type strains.</title>
        <authorList>
            <person name="Whitman W."/>
        </authorList>
    </citation>
    <scope>NUCLEOTIDE SEQUENCE [LARGE SCALE GENOMIC DNA]</scope>
    <source>
        <strain evidence="5 6">JA737</strain>
    </source>
</reference>
<dbReference type="InterPro" id="IPR011049">
    <property type="entry name" value="Serralysin-like_metalloprot_C"/>
</dbReference>
<dbReference type="InterPro" id="IPR050557">
    <property type="entry name" value="RTX_toxin/Mannuronan_C5-epim"/>
</dbReference>
<dbReference type="RefSeq" id="WP_110807408.1">
    <property type="nucleotide sequence ID" value="NZ_QJTK01000031.1"/>
</dbReference>
<evidence type="ECO:0000313" key="5">
    <source>
        <dbReference type="EMBL" id="PYF06285.1"/>
    </source>
</evidence>
<dbReference type="InterPro" id="IPR018511">
    <property type="entry name" value="Hemolysin-typ_Ca-bd_CS"/>
</dbReference>
<dbReference type="InterPro" id="IPR036844">
    <property type="entry name" value="Hint_dom_sf"/>
</dbReference>